<name>S0FNW3_RUMCE</name>
<dbReference type="EMBL" id="AORV01000059">
    <property type="protein sequence ID" value="EMS70163.1"/>
    <property type="molecule type" value="Genomic_DNA"/>
</dbReference>
<dbReference type="GO" id="GO:0047736">
    <property type="term" value="F:cellobiose epimerase activity"/>
    <property type="evidence" value="ECO:0007669"/>
    <property type="project" value="UniProtKB-UniRule"/>
</dbReference>
<dbReference type="InterPro" id="IPR012341">
    <property type="entry name" value="6hp_glycosidase-like_sf"/>
</dbReference>
<proteinExistence type="inferred from homology"/>
<sequence length="402" mass="46888">MEKHDIKNLASGFEHELKNNILEFWINHSVDDQNGGFYGYISNGLSPDTKHDKASVLNFRILWTFSAAYRYYRDKKYLVMAKRAYDYIIKHFVDDKYSGVYWMLDYRGNPIDTKKQTYSIAFAIYGLSEFYRAAGIKESLDHAVRLYHSIENNIYDAGQKGYMEARARDWSPTPHMSLSGKDMNAEKSMNTHLHVLEAYTNLYRVWKDKSLERSLRELINVTIDHIIDPLTFQFRLFFDRNWTSLSKAVSYGHDIEGSWLLYEAAEVLGNEALLSRVRLISVLMARKVFSDGMDRINGGLFYELENSSLEDFKEWWPQAEAVVGFTNAYQLTGENCYLDAACSMWEFIDKHIIDRVNGEWFWGTTADGSRIIGDQKAGPWKCPYHNSRMCFEMIERLGKYIP</sequence>
<dbReference type="EC" id="5.1.3.11" evidence="4"/>
<dbReference type="GO" id="GO:0005975">
    <property type="term" value="P:carbohydrate metabolic process"/>
    <property type="evidence" value="ECO:0007669"/>
    <property type="project" value="InterPro"/>
</dbReference>
<dbReference type="Gene3D" id="1.50.10.10">
    <property type="match status" value="1"/>
</dbReference>
<dbReference type="InterPro" id="IPR028584">
    <property type="entry name" value="Cellobiose_2_epim"/>
</dbReference>
<dbReference type="PATRIC" id="fig|1195236.3.peg.4319"/>
<comment type="similarity">
    <text evidence="4">Belongs to the cellobiose 2-epimerase family.</text>
</comment>
<dbReference type="Proteomes" id="UP000014155">
    <property type="component" value="Unassembled WGS sequence"/>
</dbReference>
<dbReference type="RefSeq" id="WP_004628975.1">
    <property type="nucleotide sequence ID" value="NZ_AORV01000059.1"/>
</dbReference>
<reference evidence="5 6" key="1">
    <citation type="journal article" date="2013" name="Genome Announc.">
        <title>Draft Genome Sequence of the Cellulolytic, Mesophilic, Anaerobic Bacterium Clostridium termitidis Strain CT1112 (DSM 5398).</title>
        <authorList>
            <person name="Lal S."/>
            <person name="Ramachandran U."/>
            <person name="Zhang X."/>
            <person name="Munir R."/>
            <person name="Sparling R."/>
            <person name="Levin D.B."/>
        </authorList>
    </citation>
    <scope>NUCLEOTIDE SEQUENCE [LARGE SCALE GENOMIC DNA]</scope>
    <source>
        <strain evidence="5 6">CT1112</strain>
    </source>
</reference>
<comment type="catalytic activity">
    <reaction evidence="1 4">
        <text>D-cellobiose = beta-D-glucosyl-(1-&gt;4)-D-mannopyranose</text>
        <dbReference type="Rhea" id="RHEA:23384"/>
        <dbReference type="ChEBI" id="CHEBI:17057"/>
        <dbReference type="ChEBI" id="CHEBI:47931"/>
        <dbReference type="EC" id="5.1.3.11"/>
    </reaction>
</comment>
<dbReference type="STRING" id="1195236.CTER_4103"/>
<dbReference type="SUPFAM" id="SSF48208">
    <property type="entry name" value="Six-hairpin glycosidases"/>
    <property type="match status" value="1"/>
</dbReference>
<dbReference type="InterPro" id="IPR010819">
    <property type="entry name" value="AGE/CE"/>
</dbReference>
<evidence type="ECO:0000313" key="5">
    <source>
        <dbReference type="EMBL" id="EMS70163.1"/>
    </source>
</evidence>
<dbReference type="PANTHER" id="PTHR15108">
    <property type="entry name" value="N-ACYLGLUCOSAMINE-2-EPIMERASE"/>
    <property type="match status" value="1"/>
</dbReference>
<evidence type="ECO:0000313" key="6">
    <source>
        <dbReference type="Proteomes" id="UP000014155"/>
    </source>
</evidence>
<dbReference type="HAMAP" id="MF_00929">
    <property type="entry name" value="Cellobiose_2_epim"/>
    <property type="match status" value="1"/>
</dbReference>
<dbReference type="eggNOG" id="COG2942">
    <property type="taxonomic scope" value="Bacteria"/>
</dbReference>
<keyword evidence="6" id="KW-1185">Reference proteome</keyword>
<evidence type="ECO:0000256" key="4">
    <source>
        <dbReference type="HAMAP-Rule" id="MF_00929"/>
    </source>
</evidence>
<gene>
    <name evidence="5" type="ORF">CTER_4103</name>
</gene>
<accession>S0FNW3</accession>
<keyword evidence="3 4" id="KW-0413">Isomerase</keyword>
<protein>
    <recommendedName>
        <fullName evidence="4">Cellobiose 2-epimerase</fullName>
        <shortName evidence="4">CE</shortName>
        <ecNumber evidence="4">5.1.3.11</ecNumber>
    </recommendedName>
</protein>
<organism evidence="5 6">
    <name type="scientific">Ruminiclostridium cellobioparum subsp. termitidis CT1112</name>
    <dbReference type="NCBI Taxonomy" id="1195236"/>
    <lineage>
        <taxon>Bacteria</taxon>
        <taxon>Bacillati</taxon>
        <taxon>Bacillota</taxon>
        <taxon>Clostridia</taxon>
        <taxon>Eubacteriales</taxon>
        <taxon>Oscillospiraceae</taxon>
        <taxon>Ruminiclostridium</taxon>
    </lineage>
</organism>
<evidence type="ECO:0000256" key="3">
    <source>
        <dbReference type="ARBA" id="ARBA00023235"/>
    </source>
</evidence>
<dbReference type="AlphaFoldDB" id="S0FNW3"/>
<comment type="caution">
    <text evidence="5">The sequence shown here is derived from an EMBL/GenBank/DDBJ whole genome shotgun (WGS) entry which is preliminary data.</text>
</comment>
<comment type="function">
    <text evidence="4">Catalyzes the reversible epimerization of cellobiose to 4-O-beta-D-glucopyranosyl-D-mannose (Glc-Man).</text>
</comment>
<evidence type="ECO:0000256" key="2">
    <source>
        <dbReference type="ARBA" id="ARBA00008558"/>
    </source>
</evidence>
<dbReference type="InterPro" id="IPR008928">
    <property type="entry name" value="6-hairpin_glycosidase_sf"/>
</dbReference>
<dbReference type="Pfam" id="PF07221">
    <property type="entry name" value="GlcNAc_2-epim"/>
    <property type="match status" value="1"/>
</dbReference>
<comment type="similarity">
    <text evidence="2">Belongs to the N-acylglucosamine 2-epimerase family.</text>
</comment>
<evidence type="ECO:0000256" key="1">
    <source>
        <dbReference type="ARBA" id="ARBA00001470"/>
    </source>
</evidence>